<dbReference type="SMART" id="SM00749">
    <property type="entry name" value="BON"/>
    <property type="match status" value="3"/>
</dbReference>
<reference evidence="3 4" key="1">
    <citation type="submission" date="2023-02" db="EMBL/GenBank/DDBJ databases">
        <title>Genome sequence of Novosphingobium humi KACC 19094.</title>
        <authorList>
            <person name="Kim S."/>
            <person name="Heo J."/>
            <person name="Kwon S.-W."/>
        </authorList>
    </citation>
    <scope>NUCLEOTIDE SEQUENCE [LARGE SCALE GENOMIC DNA]</scope>
    <source>
        <strain evidence="3 4">KACC 19094</strain>
    </source>
</reference>
<sequence>MKTDSQLQSDVIAELEWEPSVDHADIGVAVVDGVVTLSGYVKSYAEKLAAEQAARRVDGVKAIAQEVQVRFKTDAKTADHEIAKRIVDIMQWAVLIPEDRIHVTVEHGWVTLTGTVDWHYQRNEARDVASRISGVTGVSNNIVVASHVSPPEVRRRIQDAFERQADLDAAGVTITLDGGKVTLGGKVRAPYERRVAERAAWAAPGVTQVEDHIVVV</sequence>
<evidence type="ECO:0000256" key="1">
    <source>
        <dbReference type="ARBA" id="ARBA00022729"/>
    </source>
</evidence>
<dbReference type="PANTHER" id="PTHR34606:SF4">
    <property type="entry name" value="OUTER MEMBRANE LIPOPROTEIN DOLP"/>
    <property type="match status" value="1"/>
</dbReference>
<evidence type="ECO:0000313" key="3">
    <source>
        <dbReference type="EMBL" id="WCT78593.1"/>
    </source>
</evidence>
<keyword evidence="1" id="KW-0732">Signal</keyword>
<dbReference type="RefSeq" id="WP_273618903.1">
    <property type="nucleotide sequence ID" value="NZ_CP103868.1"/>
</dbReference>
<proteinExistence type="predicted"/>
<dbReference type="Gene3D" id="3.30.1340.30">
    <property type="match status" value="3"/>
</dbReference>
<protein>
    <submittedName>
        <fullName evidence="3">BON domain-containing protein</fullName>
    </submittedName>
</protein>
<dbReference type="Proteomes" id="UP001218231">
    <property type="component" value="Chromosome"/>
</dbReference>
<gene>
    <name evidence="3" type="ORF">PQ457_06425</name>
</gene>
<feature type="domain" description="BON" evidence="2">
    <location>
        <begin position="3"/>
        <end position="71"/>
    </location>
</feature>
<dbReference type="InterPro" id="IPR051686">
    <property type="entry name" value="Lipoprotein_DolP"/>
</dbReference>
<dbReference type="InterPro" id="IPR007055">
    <property type="entry name" value="BON_dom"/>
</dbReference>
<organism evidence="3 4">
    <name type="scientific">Novosphingobium humi</name>
    <dbReference type="NCBI Taxonomy" id="2282397"/>
    <lineage>
        <taxon>Bacteria</taxon>
        <taxon>Pseudomonadati</taxon>
        <taxon>Pseudomonadota</taxon>
        <taxon>Alphaproteobacteria</taxon>
        <taxon>Sphingomonadales</taxon>
        <taxon>Sphingomonadaceae</taxon>
        <taxon>Novosphingobium</taxon>
    </lineage>
</organism>
<dbReference type="PROSITE" id="PS50914">
    <property type="entry name" value="BON"/>
    <property type="match status" value="3"/>
</dbReference>
<accession>A0ABY7U021</accession>
<evidence type="ECO:0000313" key="4">
    <source>
        <dbReference type="Proteomes" id="UP001218231"/>
    </source>
</evidence>
<name>A0ABY7U021_9SPHN</name>
<feature type="domain" description="BON" evidence="2">
    <location>
        <begin position="78"/>
        <end position="146"/>
    </location>
</feature>
<evidence type="ECO:0000259" key="2">
    <source>
        <dbReference type="PROSITE" id="PS50914"/>
    </source>
</evidence>
<dbReference type="EMBL" id="CP117417">
    <property type="protein sequence ID" value="WCT78593.1"/>
    <property type="molecule type" value="Genomic_DNA"/>
</dbReference>
<dbReference type="PANTHER" id="PTHR34606">
    <property type="entry name" value="BON DOMAIN-CONTAINING PROTEIN"/>
    <property type="match status" value="1"/>
</dbReference>
<keyword evidence="4" id="KW-1185">Reference proteome</keyword>
<dbReference type="Pfam" id="PF04972">
    <property type="entry name" value="BON"/>
    <property type="match status" value="3"/>
</dbReference>
<feature type="domain" description="BON" evidence="2">
    <location>
        <begin position="149"/>
        <end position="216"/>
    </location>
</feature>
<dbReference type="InterPro" id="IPR014004">
    <property type="entry name" value="Transpt-assoc_nodulatn_dom_bac"/>
</dbReference>